<name>I0HIZ7_ACTM4</name>
<reference evidence="2 3" key="1">
    <citation type="submission" date="2012-02" db="EMBL/GenBank/DDBJ databases">
        <title>Complete genome sequence of Actinoplanes missouriensis 431 (= NBRC 102363).</title>
        <authorList>
            <person name="Ohnishi Y."/>
            <person name="Ishikawa J."/>
            <person name="Sekine M."/>
            <person name="Hosoyama A."/>
            <person name="Harada T."/>
            <person name="Narita H."/>
            <person name="Hata T."/>
            <person name="Konno Y."/>
            <person name="Tutikane K."/>
            <person name="Fujita N."/>
            <person name="Horinouchi S."/>
            <person name="Hayakawa M."/>
        </authorList>
    </citation>
    <scope>NUCLEOTIDE SEQUENCE [LARGE SCALE GENOMIC DNA]</scope>
    <source>
        <strain evidence="3">ATCC 14538 / DSM 43046 / CBS 188.64 / JCM 3121 / NBRC 102363 / NCIMB 12654 / NRRL B-3342 / UNCC 431</strain>
    </source>
</reference>
<dbReference type="RefSeq" id="WP_014447867.1">
    <property type="nucleotide sequence ID" value="NC_017093.1"/>
</dbReference>
<evidence type="ECO:0000313" key="2">
    <source>
        <dbReference type="EMBL" id="BAL92984.1"/>
    </source>
</evidence>
<dbReference type="Proteomes" id="UP000007882">
    <property type="component" value="Chromosome"/>
</dbReference>
<feature type="region of interest" description="Disordered" evidence="1">
    <location>
        <begin position="39"/>
        <end position="120"/>
    </location>
</feature>
<dbReference type="eggNOG" id="ENOG503304R">
    <property type="taxonomic scope" value="Bacteria"/>
</dbReference>
<evidence type="ECO:0000313" key="3">
    <source>
        <dbReference type="Proteomes" id="UP000007882"/>
    </source>
</evidence>
<feature type="compositionally biased region" description="Low complexity" evidence="1">
    <location>
        <begin position="96"/>
        <end position="120"/>
    </location>
</feature>
<dbReference type="HOGENOM" id="CLU_075791_1_1_11"/>
<feature type="compositionally biased region" description="Low complexity" evidence="1">
    <location>
        <begin position="48"/>
        <end position="67"/>
    </location>
</feature>
<sequence length="255" mass="26288">MRATVGPLSPSVYWRRRLVVLGAVLLGVIVLFMACSPDEDKDTKTKNASSQYPTPAPATASPSPDTSFLDSAPPGGQALPDPADLLTQDPAEELLPTTTAPGAAPTTGAPSAGATTAAVPAGDGGACTDAEMSVTPVPVKTSVKRGVPLEIRLKIKNIGTRTCTRDVGADAQELYLEQGAQKFWSSDKCSTAKGSDIRAFAPGAEREYMVTWNGRQSTQCANNVPAGPIPPAGDYELRGRLGAVVSAPVVATIVA</sequence>
<dbReference type="KEGG" id="ams:AMIS_77640"/>
<dbReference type="OrthoDB" id="5189092at2"/>
<dbReference type="AlphaFoldDB" id="I0HIZ7"/>
<dbReference type="PATRIC" id="fig|512565.3.peg.7781"/>
<keyword evidence="3" id="KW-1185">Reference proteome</keyword>
<dbReference type="PROSITE" id="PS51257">
    <property type="entry name" value="PROKAR_LIPOPROTEIN"/>
    <property type="match status" value="1"/>
</dbReference>
<gene>
    <name evidence="2" type="ordered locus">AMIS_77640</name>
</gene>
<evidence type="ECO:0008006" key="4">
    <source>
        <dbReference type="Google" id="ProtNLM"/>
    </source>
</evidence>
<organism evidence="2 3">
    <name type="scientific">Actinoplanes missouriensis (strain ATCC 14538 / DSM 43046 / CBS 188.64 / JCM 3121 / NBRC 102363 / NCIMB 12654 / NRRL B-3342 / UNCC 431)</name>
    <dbReference type="NCBI Taxonomy" id="512565"/>
    <lineage>
        <taxon>Bacteria</taxon>
        <taxon>Bacillati</taxon>
        <taxon>Actinomycetota</taxon>
        <taxon>Actinomycetes</taxon>
        <taxon>Micromonosporales</taxon>
        <taxon>Micromonosporaceae</taxon>
        <taxon>Actinoplanes</taxon>
    </lineage>
</organism>
<accession>I0HIZ7</accession>
<protein>
    <recommendedName>
        <fullName evidence="4">Intracellular proteinase inhibitor BsuPI domain-containing protein</fullName>
    </recommendedName>
</protein>
<proteinExistence type="predicted"/>
<dbReference type="EMBL" id="AP012319">
    <property type="protein sequence ID" value="BAL92984.1"/>
    <property type="molecule type" value="Genomic_DNA"/>
</dbReference>
<evidence type="ECO:0000256" key="1">
    <source>
        <dbReference type="SAM" id="MobiDB-lite"/>
    </source>
</evidence>
<dbReference type="STRING" id="512565.AMIS_77640"/>